<dbReference type="PANTHER" id="PTHR42760:SF37">
    <property type="entry name" value="CLAVALDEHYDE DEHYDROGENASE"/>
    <property type="match status" value="1"/>
</dbReference>
<dbReference type="Gene3D" id="3.40.50.720">
    <property type="entry name" value="NAD(P)-binding Rossmann-like Domain"/>
    <property type="match status" value="1"/>
</dbReference>
<comment type="similarity">
    <text evidence="1 3">Belongs to the short-chain dehydrogenases/reductases (SDR) family.</text>
</comment>
<sequence>MPPPRGTPNPIEGPGDYDVTTIVHDHSYPAISNLTSSATHAGKSVFIAGASRGIGLGISISFAQAGASQIALGARSNLESAKKEILAAAAKAKRPEPKVLCVKIDITSQSSTEEAAKLVEKEFGKLDIVVNNAGIFPAPALVADSDPKAWWETWNVNVNGPYLVTRAFLPLLLKGGDKTIITTGSVGAHCIMPTLSAYQPTKLAVLRFMQFVAKEYEDQGVVAFCIHPGNVITDIVGGEEGIRPELRPIFTETADLPGDTLTFLTREKRDWLSGRYINVTWDMPELMAKEAEIVKGDKLKVKFDF</sequence>
<proteinExistence type="inferred from homology"/>
<gene>
    <name evidence="4" type="ORF">LY89DRAFT_625451</name>
</gene>
<protein>
    <submittedName>
        <fullName evidence="4">Putative short-chain type dehydrogenase</fullName>
    </submittedName>
</protein>
<dbReference type="RefSeq" id="XP_018065409.1">
    <property type="nucleotide sequence ID" value="XM_018211076.1"/>
</dbReference>
<evidence type="ECO:0000256" key="2">
    <source>
        <dbReference type="ARBA" id="ARBA00023002"/>
    </source>
</evidence>
<dbReference type="InParanoid" id="A0A194WTP2"/>
<dbReference type="OrthoDB" id="1933717at2759"/>
<dbReference type="PRINTS" id="PR00081">
    <property type="entry name" value="GDHRDH"/>
</dbReference>
<dbReference type="PRINTS" id="PR00080">
    <property type="entry name" value="SDRFAMILY"/>
</dbReference>
<evidence type="ECO:0000313" key="4">
    <source>
        <dbReference type="EMBL" id="KUJ11054.1"/>
    </source>
</evidence>
<keyword evidence="2" id="KW-0560">Oxidoreductase</keyword>
<dbReference type="GO" id="GO:0016616">
    <property type="term" value="F:oxidoreductase activity, acting on the CH-OH group of donors, NAD or NADP as acceptor"/>
    <property type="evidence" value="ECO:0007669"/>
    <property type="project" value="TreeGrafter"/>
</dbReference>
<organism evidence="4 5">
    <name type="scientific">Mollisia scopiformis</name>
    <name type="common">Conifer needle endophyte fungus</name>
    <name type="synonym">Phialocephala scopiformis</name>
    <dbReference type="NCBI Taxonomy" id="149040"/>
    <lineage>
        <taxon>Eukaryota</taxon>
        <taxon>Fungi</taxon>
        <taxon>Dikarya</taxon>
        <taxon>Ascomycota</taxon>
        <taxon>Pezizomycotina</taxon>
        <taxon>Leotiomycetes</taxon>
        <taxon>Helotiales</taxon>
        <taxon>Mollisiaceae</taxon>
        <taxon>Mollisia</taxon>
    </lineage>
</organism>
<dbReference type="InterPro" id="IPR036291">
    <property type="entry name" value="NAD(P)-bd_dom_sf"/>
</dbReference>
<dbReference type="AlphaFoldDB" id="A0A194WTP2"/>
<dbReference type="Proteomes" id="UP000070700">
    <property type="component" value="Unassembled WGS sequence"/>
</dbReference>
<dbReference type="InterPro" id="IPR002347">
    <property type="entry name" value="SDR_fam"/>
</dbReference>
<dbReference type="Pfam" id="PF00106">
    <property type="entry name" value="adh_short"/>
    <property type="match status" value="1"/>
</dbReference>
<dbReference type="KEGG" id="psco:LY89DRAFT_625451"/>
<evidence type="ECO:0000313" key="5">
    <source>
        <dbReference type="Proteomes" id="UP000070700"/>
    </source>
</evidence>
<accession>A0A194WTP2</accession>
<dbReference type="SUPFAM" id="SSF51735">
    <property type="entry name" value="NAD(P)-binding Rossmann-fold domains"/>
    <property type="match status" value="1"/>
</dbReference>
<dbReference type="PANTHER" id="PTHR42760">
    <property type="entry name" value="SHORT-CHAIN DEHYDROGENASES/REDUCTASES FAMILY MEMBER"/>
    <property type="match status" value="1"/>
</dbReference>
<evidence type="ECO:0000256" key="1">
    <source>
        <dbReference type="ARBA" id="ARBA00006484"/>
    </source>
</evidence>
<dbReference type="GeneID" id="28820802"/>
<dbReference type="CDD" id="cd05233">
    <property type="entry name" value="SDR_c"/>
    <property type="match status" value="1"/>
</dbReference>
<name>A0A194WTP2_MOLSC</name>
<keyword evidence="5" id="KW-1185">Reference proteome</keyword>
<evidence type="ECO:0000256" key="3">
    <source>
        <dbReference type="RuleBase" id="RU000363"/>
    </source>
</evidence>
<dbReference type="EMBL" id="KQ947427">
    <property type="protein sequence ID" value="KUJ11054.1"/>
    <property type="molecule type" value="Genomic_DNA"/>
</dbReference>
<reference evidence="4 5" key="1">
    <citation type="submission" date="2015-10" db="EMBL/GenBank/DDBJ databases">
        <title>Full genome of DAOMC 229536 Phialocephala scopiformis, a fungal endophyte of spruce producing the potent anti-insectan compound rugulosin.</title>
        <authorList>
            <consortium name="DOE Joint Genome Institute"/>
            <person name="Walker A.K."/>
            <person name="Frasz S.L."/>
            <person name="Seifert K.A."/>
            <person name="Miller J.D."/>
            <person name="Mondo S.J."/>
            <person name="Labutti K."/>
            <person name="Lipzen A."/>
            <person name="Dockter R."/>
            <person name="Kennedy M."/>
            <person name="Grigoriev I.V."/>
            <person name="Spatafora J.W."/>
        </authorList>
    </citation>
    <scope>NUCLEOTIDE SEQUENCE [LARGE SCALE GENOMIC DNA]</scope>
    <source>
        <strain evidence="4 5">CBS 120377</strain>
    </source>
</reference>